<gene>
    <name evidence="2" type="ORF">BT63DRAFT_416928</name>
</gene>
<dbReference type="CDD" id="cd04301">
    <property type="entry name" value="NAT_SF"/>
    <property type="match status" value="1"/>
</dbReference>
<evidence type="ECO:0000259" key="1">
    <source>
        <dbReference type="PROSITE" id="PS51186"/>
    </source>
</evidence>
<feature type="domain" description="N-acetyltransferase" evidence="1">
    <location>
        <begin position="3"/>
        <end position="207"/>
    </location>
</feature>
<evidence type="ECO:0000313" key="3">
    <source>
        <dbReference type="Proteomes" id="UP000799302"/>
    </source>
</evidence>
<dbReference type="InterPro" id="IPR016181">
    <property type="entry name" value="Acyl_CoA_acyltransferase"/>
</dbReference>
<dbReference type="GO" id="GO:0016747">
    <property type="term" value="F:acyltransferase activity, transferring groups other than amino-acyl groups"/>
    <property type="evidence" value="ECO:0007669"/>
    <property type="project" value="InterPro"/>
</dbReference>
<dbReference type="InterPro" id="IPR000182">
    <property type="entry name" value="GNAT_dom"/>
</dbReference>
<proteinExistence type="predicted"/>
<sequence>MAIIIEPATSEEDLLEFARIHLAEGNRQRAYEWNAAPSEASIRNIAKGNVSRLSNPAVRMMKAVDTEAGNKVVGAAIWLFPVSAELASQAPVATVSLVGIPEQNHEAKAELIKMIEAGRKEIMGTREHVYLASIAVRPDAQRQGIGKKLTEWGIDEAQRLELPIYLDATPQGKGLYEKFQFELIEEVAFDPTKYGGTEPVLCSRMLKEAQTVQK</sequence>
<accession>A0A6A6U340</accession>
<keyword evidence="2" id="KW-0808">Transferase</keyword>
<dbReference type="AlphaFoldDB" id="A0A6A6U340"/>
<dbReference type="Gene3D" id="3.40.630.30">
    <property type="match status" value="1"/>
</dbReference>
<dbReference type="InterPro" id="IPR052523">
    <property type="entry name" value="Trichothecene_AcTrans"/>
</dbReference>
<evidence type="ECO:0000313" key="2">
    <source>
        <dbReference type="EMBL" id="KAF2665364.1"/>
    </source>
</evidence>
<dbReference type="Pfam" id="PF13508">
    <property type="entry name" value="Acetyltransf_7"/>
    <property type="match status" value="1"/>
</dbReference>
<organism evidence="2 3">
    <name type="scientific">Microthyrium microscopicum</name>
    <dbReference type="NCBI Taxonomy" id="703497"/>
    <lineage>
        <taxon>Eukaryota</taxon>
        <taxon>Fungi</taxon>
        <taxon>Dikarya</taxon>
        <taxon>Ascomycota</taxon>
        <taxon>Pezizomycotina</taxon>
        <taxon>Dothideomycetes</taxon>
        <taxon>Dothideomycetes incertae sedis</taxon>
        <taxon>Microthyriales</taxon>
        <taxon>Microthyriaceae</taxon>
        <taxon>Microthyrium</taxon>
    </lineage>
</organism>
<dbReference type="PROSITE" id="PS51186">
    <property type="entry name" value="GNAT"/>
    <property type="match status" value="1"/>
</dbReference>
<dbReference type="PANTHER" id="PTHR42791:SF2">
    <property type="entry name" value="N-ACETYLTRANSFERASE DOMAIN-CONTAINING PROTEIN"/>
    <property type="match status" value="1"/>
</dbReference>
<dbReference type="SUPFAM" id="SSF55729">
    <property type="entry name" value="Acyl-CoA N-acyltransferases (Nat)"/>
    <property type="match status" value="1"/>
</dbReference>
<dbReference type="PANTHER" id="PTHR42791">
    <property type="entry name" value="GNAT FAMILY ACETYLTRANSFERASE"/>
    <property type="match status" value="1"/>
</dbReference>
<name>A0A6A6U340_9PEZI</name>
<protein>
    <submittedName>
        <fullName evidence="2">Acyl-CoA N-acyltransferase</fullName>
    </submittedName>
</protein>
<keyword evidence="2" id="KW-0012">Acyltransferase</keyword>
<dbReference type="Proteomes" id="UP000799302">
    <property type="component" value="Unassembled WGS sequence"/>
</dbReference>
<dbReference type="OrthoDB" id="2115692at2759"/>
<reference evidence="2" key="1">
    <citation type="journal article" date="2020" name="Stud. Mycol.">
        <title>101 Dothideomycetes genomes: a test case for predicting lifestyles and emergence of pathogens.</title>
        <authorList>
            <person name="Haridas S."/>
            <person name="Albert R."/>
            <person name="Binder M."/>
            <person name="Bloem J."/>
            <person name="Labutti K."/>
            <person name="Salamov A."/>
            <person name="Andreopoulos B."/>
            <person name="Baker S."/>
            <person name="Barry K."/>
            <person name="Bills G."/>
            <person name="Bluhm B."/>
            <person name="Cannon C."/>
            <person name="Castanera R."/>
            <person name="Culley D."/>
            <person name="Daum C."/>
            <person name="Ezra D."/>
            <person name="Gonzalez J."/>
            <person name="Henrissat B."/>
            <person name="Kuo A."/>
            <person name="Liang C."/>
            <person name="Lipzen A."/>
            <person name="Lutzoni F."/>
            <person name="Magnuson J."/>
            <person name="Mondo S."/>
            <person name="Nolan M."/>
            <person name="Ohm R."/>
            <person name="Pangilinan J."/>
            <person name="Park H.-J."/>
            <person name="Ramirez L."/>
            <person name="Alfaro M."/>
            <person name="Sun H."/>
            <person name="Tritt A."/>
            <person name="Yoshinaga Y."/>
            <person name="Zwiers L.-H."/>
            <person name="Turgeon B."/>
            <person name="Goodwin S."/>
            <person name="Spatafora J."/>
            <person name="Crous P."/>
            <person name="Grigoriev I."/>
        </authorList>
    </citation>
    <scope>NUCLEOTIDE SEQUENCE</scope>
    <source>
        <strain evidence="2">CBS 115976</strain>
    </source>
</reference>
<keyword evidence="3" id="KW-1185">Reference proteome</keyword>
<dbReference type="EMBL" id="MU004240">
    <property type="protein sequence ID" value="KAF2665364.1"/>
    <property type="molecule type" value="Genomic_DNA"/>
</dbReference>